<dbReference type="PROSITE" id="PS50836">
    <property type="entry name" value="DOMON"/>
    <property type="match status" value="1"/>
</dbReference>
<feature type="binding site" description="axial binding residue" evidence="11">
    <location>
        <position position="245"/>
    </location>
    <ligand>
        <name>heme b</name>
        <dbReference type="ChEBI" id="CHEBI:60344"/>
        <label>1</label>
    </ligand>
    <ligandPart>
        <name>Fe</name>
        <dbReference type="ChEBI" id="CHEBI:18248"/>
    </ligandPart>
</feature>
<dbReference type="FunFam" id="1.20.120.1770:FF:000007">
    <property type="entry name" value="Cytochrome b561 and DOMON domain-containing protein"/>
    <property type="match status" value="1"/>
</dbReference>
<feature type="binding site" description="axial binding residue" evidence="11">
    <location>
        <position position="314"/>
    </location>
    <ligand>
        <name>heme b</name>
        <dbReference type="ChEBI" id="CHEBI:60344"/>
        <label>1</label>
    </ligand>
    <ligandPart>
        <name>Fe</name>
        <dbReference type="ChEBI" id="CHEBI:18248"/>
    </ligandPart>
</feature>
<organism evidence="17 18">
    <name type="scientific">Saponaria officinalis</name>
    <name type="common">Common soapwort</name>
    <name type="synonym">Lychnis saponaria</name>
    <dbReference type="NCBI Taxonomy" id="3572"/>
    <lineage>
        <taxon>Eukaryota</taxon>
        <taxon>Viridiplantae</taxon>
        <taxon>Streptophyta</taxon>
        <taxon>Embryophyta</taxon>
        <taxon>Tracheophyta</taxon>
        <taxon>Spermatophyta</taxon>
        <taxon>Magnoliopsida</taxon>
        <taxon>eudicotyledons</taxon>
        <taxon>Gunneridae</taxon>
        <taxon>Pentapetalae</taxon>
        <taxon>Caryophyllales</taxon>
        <taxon>Caryophyllaceae</taxon>
        <taxon>Caryophylleae</taxon>
        <taxon>Saponaria</taxon>
    </lineage>
</organism>
<dbReference type="Pfam" id="PF04526">
    <property type="entry name" value="DUF568"/>
    <property type="match status" value="1"/>
</dbReference>
<dbReference type="PIRSF" id="PIRSF037471">
    <property type="entry name" value="UCP037471"/>
    <property type="match status" value="1"/>
</dbReference>
<dbReference type="InterPro" id="IPR045265">
    <property type="entry name" value="AIR12_DOMON"/>
</dbReference>
<evidence type="ECO:0000259" key="16">
    <source>
        <dbReference type="PROSITE" id="PS50939"/>
    </source>
</evidence>
<feature type="binding site" description="axial binding residue" evidence="11">
    <location>
        <position position="209"/>
    </location>
    <ligand>
        <name>heme b</name>
        <dbReference type="ChEBI" id="CHEBI:60344"/>
        <label>1</label>
    </ligand>
    <ligandPart>
        <name>Fe</name>
        <dbReference type="ChEBI" id="CHEBI:18248"/>
    </ligandPart>
</feature>
<evidence type="ECO:0000259" key="15">
    <source>
        <dbReference type="PROSITE" id="PS50836"/>
    </source>
</evidence>
<reference evidence="17" key="1">
    <citation type="submission" date="2024-03" db="EMBL/GenBank/DDBJ databases">
        <title>WGS assembly of Saponaria officinalis var. Norfolk2.</title>
        <authorList>
            <person name="Jenkins J."/>
            <person name="Shu S."/>
            <person name="Grimwood J."/>
            <person name="Barry K."/>
            <person name="Goodstein D."/>
            <person name="Schmutz J."/>
            <person name="Leebens-Mack J."/>
            <person name="Osbourn A."/>
        </authorList>
    </citation>
    <scope>NUCLEOTIDE SEQUENCE [LARGE SCALE GENOMIC DNA]</scope>
    <source>
        <strain evidence="17">JIC</strain>
    </source>
</reference>
<evidence type="ECO:0000256" key="5">
    <source>
        <dbReference type="ARBA" id="ARBA00022729"/>
    </source>
</evidence>
<feature type="signal peptide" evidence="14">
    <location>
        <begin position="1"/>
        <end position="26"/>
    </location>
</feature>
<feature type="transmembrane region" description="Helical" evidence="13">
    <location>
        <begin position="210"/>
        <end position="228"/>
    </location>
</feature>
<dbReference type="Gene3D" id="1.20.120.1770">
    <property type="match status" value="1"/>
</dbReference>
<keyword evidence="2 10" id="KW-0813">Transport</keyword>
<dbReference type="CDD" id="cd08760">
    <property type="entry name" value="Cyt_b561_FRRS1_like"/>
    <property type="match status" value="1"/>
</dbReference>
<evidence type="ECO:0000256" key="4">
    <source>
        <dbReference type="ARBA" id="ARBA00022723"/>
    </source>
</evidence>
<feature type="region of interest" description="Disordered" evidence="12">
    <location>
        <begin position="377"/>
        <end position="405"/>
    </location>
</feature>
<dbReference type="GO" id="GO:0046872">
    <property type="term" value="F:metal ion binding"/>
    <property type="evidence" value="ECO:0007669"/>
    <property type="project" value="UniProtKB-KW"/>
</dbReference>
<evidence type="ECO:0000256" key="7">
    <source>
        <dbReference type="ARBA" id="ARBA00022989"/>
    </source>
</evidence>
<evidence type="ECO:0000313" key="17">
    <source>
        <dbReference type="EMBL" id="KAK9663934.1"/>
    </source>
</evidence>
<dbReference type="Proteomes" id="UP001443914">
    <property type="component" value="Unassembled WGS sequence"/>
</dbReference>
<sequence length="405" mass="43771">MASKSIALTLTFLQLTLLCLTPSTRAQLCKSFSFQNNKQFHTCNDLPVLNSFLYWTYNTTAGTADIAFRATGVSPSTNWVAWALNPTKQGMVGAQALVALQSSSGAMRAYTSSVTTTAISTLVQSSLSFEVSGLTAMNTASDIIIFATIKPPSTSVNQVWQVGPVSGGNPAAHNQGGANFKSMSNIDFLTGSTSSTSVGGSRQRKKNIHGVLNAVSWGTLMPLGAIIARYLRVFKSADPAWFYLHIACQCSAYILGVAGWGMGLKLGSDSVGIVYNSHRNIGIALFCLATLQVFALLLRAKKDHKYRLYWNIYHHATGYSVIILSVINIYKGFDILDPQKKWKTTYTAIIIVLGVVALLLEAFTWAVVLKRKKNNPDKHGHHVNGANGHGNGNGSPYAAREQPMV</sequence>
<keyword evidence="5 14" id="KW-0732">Signal</keyword>
<comment type="caution">
    <text evidence="17">The sequence shown here is derived from an EMBL/GenBank/DDBJ whole genome shotgun (WGS) entry which is preliminary data.</text>
</comment>
<feature type="domain" description="DOMON" evidence="15">
    <location>
        <begin position="49"/>
        <end position="163"/>
    </location>
</feature>
<feature type="chain" id="PRO_5043519753" description="Cytochrome b561 and DOMON domain-containing protein" evidence="14">
    <location>
        <begin position="27"/>
        <end position="405"/>
    </location>
</feature>
<dbReference type="Pfam" id="PF03188">
    <property type="entry name" value="Cytochrom_B561"/>
    <property type="match status" value="1"/>
</dbReference>
<comment type="function">
    <text evidence="9">May act as a catecholamine-responsive trans-membrane electron transporter.</text>
</comment>
<feature type="transmembrane region" description="Helical" evidence="13">
    <location>
        <begin position="312"/>
        <end position="333"/>
    </location>
</feature>
<dbReference type="EMBL" id="JBDFQZ010000014">
    <property type="protein sequence ID" value="KAK9663934.1"/>
    <property type="molecule type" value="Genomic_DNA"/>
</dbReference>
<keyword evidence="6 10" id="KW-0249">Electron transport</keyword>
<accession>A0AAW1GKB3</accession>
<dbReference type="PANTHER" id="PTHR23130">
    <property type="entry name" value="CYTOCHROME B561 AND DOMON DOMAIN-CONTAINING PROTEIN"/>
    <property type="match status" value="1"/>
</dbReference>
<evidence type="ECO:0000256" key="11">
    <source>
        <dbReference type="PIRSR" id="PIRSR037471-1"/>
    </source>
</evidence>
<dbReference type="GO" id="GO:0016020">
    <property type="term" value="C:membrane"/>
    <property type="evidence" value="ECO:0007669"/>
    <property type="project" value="UniProtKB-SubCell"/>
</dbReference>
<evidence type="ECO:0000256" key="9">
    <source>
        <dbReference type="ARBA" id="ARBA00053871"/>
    </source>
</evidence>
<comment type="subcellular location">
    <subcellularLocation>
        <location evidence="1">Membrane</location>
        <topology evidence="1">Multi-pass membrane protein</topology>
    </subcellularLocation>
</comment>
<evidence type="ECO:0000256" key="13">
    <source>
        <dbReference type="SAM" id="Phobius"/>
    </source>
</evidence>
<keyword evidence="7 13" id="KW-1133">Transmembrane helix</keyword>
<gene>
    <name evidence="17" type="ORF">RND81_14G007400</name>
</gene>
<dbReference type="InterPro" id="IPR005018">
    <property type="entry name" value="DOMON_domain"/>
</dbReference>
<feature type="binding site" description="axial binding residue" evidence="11">
    <location>
        <position position="278"/>
    </location>
    <ligand>
        <name>heme b</name>
        <dbReference type="ChEBI" id="CHEBI:60344"/>
        <label>1</label>
    </ligand>
    <ligandPart>
        <name>Fe</name>
        <dbReference type="ChEBI" id="CHEBI:18248"/>
    </ligandPart>
</feature>
<feature type="domain" description="Cytochrome b561" evidence="16">
    <location>
        <begin position="177"/>
        <end position="369"/>
    </location>
</feature>
<feature type="transmembrane region" description="Helical" evidence="13">
    <location>
        <begin position="281"/>
        <end position="300"/>
    </location>
</feature>
<comment type="cofactor">
    <cofactor evidence="10">
        <name>heme b</name>
        <dbReference type="ChEBI" id="CHEBI:60344"/>
    </cofactor>
    <text evidence="10">Binds 2 heme b groups non-covalently.</text>
</comment>
<evidence type="ECO:0000256" key="6">
    <source>
        <dbReference type="ARBA" id="ARBA00022982"/>
    </source>
</evidence>
<dbReference type="InterPro" id="IPR017214">
    <property type="entry name" value="UCP037471"/>
</dbReference>
<proteinExistence type="predicted"/>
<dbReference type="AlphaFoldDB" id="A0AAW1GKB3"/>
<dbReference type="PANTHER" id="PTHR23130:SF199">
    <property type="entry name" value="CYTOCHROME B561 AND DOMON DOMAIN-CONTAINING PROTEIN"/>
    <property type="match status" value="1"/>
</dbReference>
<protein>
    <recommendedName>
        <fullName evidence="10">Cytochrome b561 and DOMON domain-containing protein</fullName>
    </recommendedName>
</protein>
<dbReference type="SMART" id="SM00665">
    <property type="entry name" value="B561"/>
    <property type="match status" value="1"/>
</dbReference>
<dbReference type="CDD" id="cd09629">
    <property type="entry name" value="DOMON_CIL1_like"/>
    <property type="match status" value="1"/>
</dbReference>
<name>A0AAW1GKB3_SAPOF</name>
<feature type="transmembrane region" description="Helical" evidence="13">
    <location>
        <begin position="240"/>
        <end position="261"/>
    </location>
</feature>
<keyword evidence="3 13" id="KW-0812">Transmembrane</keyword>
<evidence type="ECO:0000256" key="2">
    <source>
        <dbReference type="ARBA" id="ARBA00022448"/>
    </source>
</evidence>
<keyword evidence="8 10" id="KW-0472">Membrane</keyword>
<evidence type="ECO:0000256" key="10">
    <source>
        <dbReference type="PIRNR" id="PIRNR037471"/>
    </source>
</evidence>
<evidence type="ECO:0000313" key="18">
    <source>
        <dbReference type="Proteomes" id="UP001443914"/>
    </source>
</evidence>
<keyword evidence="4 11" id="KW-0479">Metal-binding</keyword>
<keyword evidence="18" id="KW-1185">Reference proteome</keyword>
<evidence type="ECO:0000256" key="14">
    <source>
        <dbReference type="SAM" id="SignalP"/>
    </source>
</evidence>
<feature type="transmembrane region" description="Helical" evidence="13">
    <location>
        <begin position="345"/>
        <end position="369"/>
    </location>
</feature>
<evidence type="ECO:0000256" key="8">
    <source>
        <dbReference type="ARBA" id="ARBA00023136"/>
    </source>
</evidence>
<dbReference type="InterPro" id="IPR006593">
    <property type="entry name" value="Cyt_b561/ferric_Rdtase_TM"/>
</dbReference>
<dbReference type="PROSITE" id="PS50939">
    <property type="entry name" value="CYTOCHROME_B561"/>
    <property type="match status" value="1"/>
</dbReference>
<evidence type="ECO:0000256" key="3">
    <source>
        <dbReference type="ARBA" id="ARBA00022692"/>
    </source>
</evidence>
<evidence type="ECO:0000256" key="1">
    <source>
        <dbReference type="ARBA" id="ARBA00004141"/>
    </source>
</evidence>
<keyword evidence="11" id="KW-0408">Iron</keyword>
<evidence type="ECO:0000256" key="12">
    <source>
        <dbReference type="SAM" id="MobiDB-lite"/>
    </source>
</evidence>